<dbReference type="Proteomes" id="UP000278085">
    <property type="component" value="Unassembled WGS sequence"/>
</dbReference>
<comment type="caution">
    <text evidence="3">The sequence shown here is derived from an EMBL/GenBank/DDBJ whole genome shotgun (WGS) entry which is preliminary data.</text>
</comment>
<feature type="transmembrane region" description="Helical" evidence="1">
    <location>
        <begin position="71"/>
        <end position="99"/>
    </location>
</feature>
<dbReference type="InterPro" id="IPR025588">
    <property type="entry name" value="YcxB-like_C"/>
</dbReference>
<dbReference type="AlphaFoldDB" id="A0A430HKV7"/>
<gene>
    <name evidence="3" type="ORF">EJB06_14245</name>
</gene>
<keyword evidence="1" id="KW-0472">Membrane</keyword>
<organism evidence="3 4">
    <name type="scientific">Massilia atriviolacea</name>
    <dbReference type="NCBI Taxonomy" id="2495579"/>
    <lineage>
        <taxon>Bacteria</taxon>
        <taxon>Pseudomonadati</taxon>
        <taxon>Pseudomonadota</taxon>
        <taxon>Betaproteobacteria</taxon>
        <taxon>Burkholderiales</taxon>
        <taxon>Oxalobacteraceae</taxon>
        <taxon>Telluria group</taxon>
        <taxon>Massilia</taxon>
    </lineage>
</organism>
<name>A0A430HKV7_9BURK</name>
<reference evidence="3 4" key="1">
    <citation type="submission" date="2018-12" db="EMBL/GenBank/DDBJ databases">
        <authorList>
            <person name="Yang E."/>
        </authorList>
    </citation>
    <scope>NUCLEOTIDE SEQUENCE [LARGE SCALE GENOMIC DNA]</scope>
    <source>
        <strain evidence="3 4">SOD</strain>
    </source>
</reference>
<dbReference type="EMBL" id="RXLQ01000007">
    <property type="protein sequence ID" value="RSZ58132.1"/>
    <property type="molecule type" value="Genomic_DNA"/>
</dbReference>
<feature type="transmembrane region" description="Helical" evidence="1">
    <location>
        <begin position="48"/>
        <end position="65"/>
    </location>
</feature>
<evidence type="ECO:0000259" key="2">
    <source>
        <dbReference type="Pfam" id="PF14317"/>
    </source>
</evidence>
<evidence type="ECO:0000313" key="4">
    <source>
        <dbReference type="Proteomes" id="UP000278085"/>
    </source>
</evidence>
<dbReference type="Pfam" id="PF14317">
    <property type="entry name" value="YcxB"/>
    <property type="match status" value="1"/>
</dbReference>
<accession>A0A430HKV7</accession>
<sequence>MLFFSSPGYDWIAEYWLRSQAGVRLRVEFELGFKDLLIFNVTHQLRSLTVHLFLALAPLLLFFFADADEPIVVTSLMAVMAFLACWIIQLIFLAIYLRLGNNQTMLTRKVIELRHDALYEESRFAKSLHFWQWMRKAVRRHGYIVIYTTSLTAFVIPKRAFHDEGDHEKFWVAVNRKMVLSTEAP</sequence>
<protein>
    <submittedName>
        <fullName evidence="3">YcxB family protein</fullName>
    </submittedName>
</protein>
<evidence type="ECO:0000313" key="3">
    <source>
        <dbReference type="EMBL" id="RSZ58132.1"/>
    </source>
</evidence>
<proteinExistence type="predicted"/>
<feature type="domain" description="YcxB-like C-terminal" evidence="2">
    <location>
        <begin position="118"/>
        <end position="170"/>
    </location>
</feature>
<dbReference type="RefSeq" id="WP_126074705.1">
    <property type="nucleotide sequence ID" value="NZ_CP051166.1"/>
</dbReference>
<evidence type="ECO:0000256" key="1">
    <source>
        <dbReference type="SAM" id="Phobius"/>
    </source>
</evidence>
<keyword evidence="1" id="KW-0812">Transmembrane</keyword>
<keyword evidence="4" id="KW-1185">Reference proteome</keyword>
<dbReference type="OrthoDB" id="6384489at2"/>
<keyword evidence="1" id="KW-1133">Transmembrane helix</keyword>